<sequence>MVSQHLCLTDAKHENQGDYPPHVDHFQDWTWDLQQNSLDQFQHHHCLLVLQFLISPPSHMAHLQARPPLRPAQYHHPQVQPQTIQLAQHLTPQICSPPPLRLQHSFHEVRLSFHVSNSSSELFSP</sequence>
<evidence type="ECO:0000313" key="1">
    <source>
        <dbReference type="EMBL" id="MBA4629215.1"/>
    </source>
</evidence>
<reference evidence="1" key="2">
    <citation type="submission" date="2020-07" db="EMBL/GenBank/DDBJ databases">
        <authorList>
            <person name="Vera ALvarez R."/>
            <person name="Arias-Moreno D.M."/>
            <person name="Jimenez-Jacinto V."/>
            <person name="Jimenez-Bremont J.F."/>
            <person name="Swaminathan K."/>
            <person name="Moose S.P."/>
            <person name="Guerrero-Gonzalez M.L."/>
            <person name="Marino-Ramirez L."/>
            <person name="Landsman D."/>
            <person name="Rodriguez-Kessler M."/>
            <person name="Delgado-Sanchez P."/>
        </authorList>
    </citation>
    <scope>NUCLEOTIDE SEQUENCE</scope>
    <source>
        <tissue evidence="1">Cladode</tissue>
    </source>
</reference>
<organism evidence="1">
    <name type="scientific">Opuntia streptacantha</name>
    <name type="common">Prickly pear cactus</name>
    <name type="synonym">Opuntia cardona</name>
    <dbReference type="NCBI Taxonomy" id="393608"/>
    <lineage>
        <taxon>Eukaryota</taxon>
        <taxon>Viridiplantae</taxon>
        <taxon>Streptophyta</taxon>
        <taxon>Embryophyta</taxon>
        <taxon>Tracheophyta</taxon>
        <taxon>Spermatophyta</taxon>
        <taxon>Magnoliopsida</taxon>
        <taxon>eudicotyledons</taxon>
        <taxon>Gunneridae</taxon>
        <taxon>Pentapetalae</taxon>
        <taxon>Caryophyllales</taxon>
        <taxon>Cactineae</taxon>
        <taxon>Cactaceae</taxon>
        <taxon>Opuntioideae</taxon>
        <taxon>Opuntia</taxon>
    </lineage>
</organism>
<protein>
    <submittedName>
        <fullName evidence="1">Uncharacterized protein</fullName>
    </submittedName>
</protein>
<name>A0A7C8YYJ8_OPUST</name>
<dbReference type="EMBL" id="GISG01068918">
    <property type="protein sequence ID" value="MBA4629215.1"/>
    <property type="molecule type" value="Transcribed_RNA"/>
</dbReference>
<dbReference type="AlphaFoldDB" id="A0A7C8YYJ8"/>
<reference evidence="1" key="1">
    <citation type="journal article" date="2013" name="J. Plant Res.">
        <title>Effect of fungi and light on seed germination of three Opuntia species from semiarid lands of central Mexico.</title>
        <authorList>
            <person name="Delgado-Sanchez P."/>
            <person name="Jimenez-Bremont J.F."/>
            <person name="Guerrero-Gonzalez Mde L."/>
            <person name="Flores J."/>
        </authorList>
    </citation>
    <scope>NUCLEOTIDE SEQUENCE</scope>
    <source>
        <tissue evidence="1">Cladode</tissue>
    </source>
</reference>
<accession>A0A7C8YYJ8</accession>
<proteinExistence type="predicted"/>